<dbReference type="Proteomes" id="UP001236369">
    <property type="component" value="Unassembled WGS sequence"/>
</dbReference>
<gene>
    <name evidence="3" type="ORF">QO016_003169</name>
</gene>
<protein>
    <submittedName>
        <fullName evidence="3">Cytochrome oxidase Cu insertion factor (SCO1/SenC/PrrC family)</fullName>
    </submittedName>
</protein>
<proteinExistence type="inferred from homology"/>
<dbReference type="InterPro" id="IPR003782">
    <property type="entry name" value="SCO1/SenC"/>
</dbReference>
<feature type="region of interest" description="Disordered" evidence="2">
    <location>
        <begin position="1"/>
        <end position="20"/>
    </location>
</feature>
<reference evidence="3 4" key="1">
    <citation type="submission" date="2023-07" db="EMBL/GenBank/DDBJ databases">
        <title>Genomic Encyclopedia of Type Strains, Phase IV (KMG-IV): sequencing the most valuable type-strain genomes for metagenomic binning, comparative biology and taxonomic classification.</title>
        <authorList>
            <person name="Goeker M."/>
        </authorList>
    </citation>
    <scope>NUCLEOTIDE SEQUENCE [LARGE SCALE GENOMIC DNA]</scope>
    <source>
        <strain evidence="3 4">DSM 19562</strain>
    </source>
</reference>
<dbReference type="EMBL" id="JAUSVV010000007">
    <property type="protein sequence ID" value="MDQ0443664.1"/>
    <property type="molecule type" value="Genomic_DNA"/>
</dbReference>
<accession>A0ABU0HMV4</accession>
<evidence type="ECO:0000313" key="4">
    <source>
        <dbReference type="Proteomes" id="UP001236369"/>
    </source>
</evidence>
<evidence type="ECO:0000256" key="1">
    <source>
        <dbReference type="ARBA" id="ARBA00010996"/>
    </source>
</evidence>
<name>A0ABU0HMV4_9HYPH</name>
<comment type="caution">
    <text evidence="3">The sequence shown here is derived from an EMBL/GenBank/DDBJ whole genome shotgun (WGS) entry which is preliminary data.</text>
</comment>
<sequence length="197" mass="20799">MTIGGAAAAADRPSGELDGLLWPHGPSEVRHDASGVPLPADALRDRLAVVTFVRADCTVLCVTRTMDLDRLARTLPERLRGRVVFLAVDTDPAADDALRLQAFAESVVGRGSPLRFLTSDEAGMKALTRKLGYPAASLPEPPPTVLLFDRRGAIAMSYGGDPIDAPRLQRDIAVLDTFTQGLDGPAPAATAGMDASR</sequence>
<keyword evidence="4" id="KW-1185">Reference proteome</keyword>
<comment type="similarity">
    <text evidence="1">Belongs to the SCO1/2 family.</text>
</comment>
<evidence type="ECO:0000256" key="2">
    <source>
        <dbReference type="SAM" id="MobiDB-lite"/>
    </source>
</evidence>
<dbReference type="InterPro" id="IPR036249">
    <property type="entry name" value="Thioredoxin-like_sf"/>
</dbReference>
<dbReference type="Pfam" id="PF02630">
    <property type="entry name" value="SCO1-SenC"/>
    <property type="match status" value="1"/>
</dbReference>
<evidence type="ECO:0000313" key="3">
    <source>
        <dbReference type="EMBL" id="MDQ0443664.1"/>
    </source>
</evidence>
<organism evidence="3 4">
    <name type="scientific">Methylobacterium persicinum</name>
    <dbReference type="NCBI Taxonomy" id="374426"/>
    <lineage>
        <taxon>Bacteria</taxon>
        <taxon>Pseudomonadati</taxon>
        <taxon>Pseudomonadota</taxon>
        <taxon>Alphaproteobacteria</taxon>
        <taxon>Hyphomicrobiales</taxon>
        <taxon>Methylobacteriaceae</taxon>
        <taxon>Methylobacterium</taxon>
    </lineage>
</organism>
<dbReference type="RefSeq" id="WP_238247641.1">
    <property type="nucleotide sequence ID" value="NZ_BPQX01000012.1"/>
</dbReference>
<dbReference type="Gene3D" id="3.40.30.10">
    <property type="entry name" value="Glutaredoxin"/>
    <property type="match status" value="1"/>
</dbReference>
<dbReference type="SUPFAM" id="SSF52833">
    <property type="entry name" value="Thioredoxin-like"/>
    <property type="match status" value="1"/>
</dbReference>